<dbReference type="PANTHER" id="PTHR35176">
    <property type="entry name" value="HEME OXYGENASE HI_0854-RELATED"/>
    <property type="match status" value="1"/>
</dbReference>
<dbReference type="RefSeq" id="WP_146906589.1">
    <property type="nucleotide sequence ID" value="NZ_BAAARM010000006.1"/>
</dbReference>
<dbReference type="NCBIfam" id="TIGR03618">
    <property type="entry name" value="Rv1155_F420"/>
    <property type="match status" value="1"/>
</dbReference>
<keyword evidence="1" id="KW-0560">Oxidoreductase</keyword>
<evidence type="ECO:0000313" key="4">
    <source>
        <dbReference type="Proteomes" id="UP000321181"/>
    </source>
</evidence>
<sequence length="148" mass="15907">MTVPGTGEQPAGSGQPVVTLSDAQLAFVTDRHLATLSTVRRDGSPHLVPVAFTWDATRGRARITTRSTSVKARRVARGGPDGGPLPAALCQVDGRRWLTLEGTITLSDDPADVAEAVERYADRYRVLGEQPTRVVLHLQVTKLLGTVR</sequence>
<dbReference type="GO" id="GO:0070967">
    <property type="term" value="F:coenzyme F420 binding"/>
    <property type="evidence" value="ECO:0007669"/>
    <property type="project" value="TreeGrafter"/>
</dbReference>
<organism evidence="3 4">
    <name type="scientific">Cellulomonas aerilata</name>
    <dbReference type="NCBI Taxonomy" id="515326"/>
    <lineage>
        <taxon>Bacteria</taxon>
        <taxon>Bacillati</taxon>
        <taxon>Actinomycetota</taxon>
        <taxon>Actinomycetes</taxon>
        <taxon>Micrococcales</taxon>
        <taxon>Cellulomonadaceae</taxon>
        <taxon>Cellulomonas</taxon>
    </lineage>
</organism>
<dbReference type="InterPro" id="IPR052019">
    <property type="entry name" value="F420H2_bilvrd_red/Heme_oxyg"/>
</dbReference>
<protein>
    <submittedName>
        <fullName evidence="3">PPOX class F420-dependent enzyme</fullName>
    </submittedName>
</protein>
<comment type="caution">
    <text evidence="3">The sequence shown here is derived from an EMBL/GenBank/DDBJ whole genome shotgun (WGS) entry which is preliminary data.</text>
</comment>
<dbReference type="AlphaFoldDB" id="A0A512DGB9"/>
<accession>A0A512DGB9</accession>
<dbReference type="Proteomes" id="UP000321181">
    <property type="component" value="Unassembled WGS sequence"/>
</dbReference>
<dbReference type="InterPro" id="IPR012349">
    <property type="entry name" value="Split_barrel_FMN-bd"/>
</dbReference>
<keyword evidence="4" id="KW-1185">Reference proteome</keyword>
<dbReference type="SUPFAM" id="SSF50475">
    <property type="entry name" value="FMN-binding split barrel"/>
    <property type="match status" value="1"/>
</dbReference>
<dbReference type="EMBL" id="BJYY01000021">
    <property type="protein sequence ID" value="GEO35538.1"/>
    <property type="molecule type" value="Genomic_DNA"/>
</dbReference>
<evidence type="ECO:0000313" key="3">
    <source>
        <dbReference type="EMBL" id="GEO35538.1"/>
    </source>
</evidence>
<dbReference type="PANTHER" id="PTHR35176:SF1">
    <property type="entry name" value="F420H(2)-DEPENDENT BILIVERDIN REDUCTASE"/>
    <property type="match status" value="1"/>
</dbReference>
<feature type="domain" description="Pyridoxamine 5'-phosphate oxidase N-terminal" evidence="2">
    <location>
        <begin position="21"/>
        <end position="143"/>
    </location>
</feature>
<dbReference type="InterPro" id="IPR019920">
    <property type="entry name" value="F420-binding_dom_put"/>
</dbReference>
<gene>
    <name evidence="3" type="ORF">CAE01nite_32630</name>
</gene>
<dbReference type="InterPro" id="IPR011576">
    <property type="entry name" value="Pyridox_Oxase_N"/>
</dbReference>
<evidence type="ECO:0000256" key="1">
    <source>
        <dbReference type="ARBA" id="ARBA00023002"/>
    </source>
</evidence>
<reference evidence="3 4" key="1">
    <citation type="submission" date="2019-07" db="EMBL/GenBank/DDBJ databases">
        <title>Whole genome shotgun sequence of Cellulomonas aerilata NBRC 106308.</title>
        <authorList>
            <person name="Hosoyama A."/>
            <person name="Uohara A."/>
            <person name="Ohji S."/>
            <person name="Ichikawa N."/>
        </authorList>
    </citation>
    <scope>NUCLEOTIDE SEQUENCE [LARGE SCALE GENOMIC DNA]</scope>
    <source>
        <strain evidence="3 4">NBRC 106308</strain>
    </source>
</reference>
<dbReference type="GO" id="GO:0005829">
    <property type="term" value="C:cytosol"/>
    <property type="evidence" value="ECO:0007669"/>
    <property type="project" value="TreeGrafter"/>
</dbReference>
<name>A0A512DGB9_9CELL</name>
<evidence type="ECO:0000259" key="2">
    <source>
        <dbReference type="Pfam" id="PF01243"/>
    </source>
</evidence>
<dbReference type="Pfam" id="PF01243">
    <property type="entry name" value="PNPOx_N"/>
    <property type="match status" value="1"/>
</dbReference>
<dbReference type="Gene3D" id="2.30.110.10">
    <property type="entry name" value="Electron Transport, Fmn-binding Protein, Chain A"/>
    <property type="match status" value="1"/>
</dbReference>
<dbReference type="OrthoDB" id="4551790at2"/>
<dbReference type="GO" id="GO:0016627">
    <property type="term" value="F:oxidoreductase activity, acting on the CH-CH group of donors"/>
    <property type="evidence" value="ECO:0007669"/>
    <property type="project" value="TreeGrafter"/>
</dbReference>
<proteinExistence type="predicted"/>